<organism evidence="4 5">
    <name type="scientific">Trypanosoma theileri</name>
    <dbReference type="NCBI Taxonomy" id="67003"/>
    <lineage>
        <taxon>Eukaryota</taxon>
        <taxon>Discoba</taxon>
        <taxon>Euglenozoa</taxon>
        <taxon>Kinetoplastea</taxon>
        <taxon>Metakinetoplastina</taxon>
        <taxon>Trypanosomatida</taxon>
        <taxon>Trypanosomatidae</taxon>
        <taxon>Trypanosoma</taxon>
    </lineage>
</organism>
<feature type="compositionally biased region" description="Low complexity" evidence="1">
    <location>
        <begin position="150"/>
        <end position="159"/>
    </location>
</feature>
<comment type="caution">
    <text evidence="4">The sequence shown here is derived from an EMBL/GenBank/DDBJ whole genome shotgun (WGS) entry which is preliminary data.</text>
</comment>
<evidence type="ECO:0000313" key="5">
    <source>
        <dbReference type="Proteomes" id="UP000192257"/>
    </source>
</evidence>
<feature type="compositionally biased region" description="Polar residues" evidence="1">
    <location>
        <begin position="80"/>
        <end position="91"/>
    </location>
</feature>
<feature type="compositionally biased region" description="Basic and acidic residues" evidence="1">
    <location>
        <begin position="117"/>
        <end position="128"/>
    </location>
</feature>
<dbReference type="GeneID" id="39990588"/>
<feature type="signal peptide" evidence="2">
    <location>
        <begin position="1"/>
        <end position="25"/>
    </location>
</feature>
<dbReference type="VEuPathDB" id="TriTrypDB:TM35_001501040"/>
<evidence type="ECO:0000256" key="2">
    <source>
        <dbReference type="SAM" id="SignalP"/>
    </source>
</evidence>
<feature type="compositionally biased region" description="Low complexity" evidence="1">
    <location>
        <begin position="270"/>
        <end position="299"/>
    </location>
</feature>
<dbReference type="AlphaFoldDB" id="A0A1X0NGH3"/>
<feature type="compositionally biased region" description="Polar residues" evidence="1">
    <location>
        <begin position="243"/>
        <end position="269"/>
    </location>
</feature>
<proteinExistence type="predicted"/>
<dbReference type="RefSeq" id="XP_028877940.1">
    <property type="nucleotide sequence ID" value="XM_029030808.1"/>
</dbReference>
<evidence type="ECO:0000256" key="1">
    <source>
        <dbReference type="SAM" id="MobiDB-lite"/>
    </source>
</evidence>
<sequence length="381" mass="38776">MMMMMSRVMCVLAVVLCCACGYTMAAAAATTTNGGQPKAEMAFFTDVIATEARIVGFIPVGDDNRQSSNLAKPGETNIVAQHTSGQGNDSLGRQEIPGGFGFESVKGSRLTSVDSGEEGRENQLRENEVVLPGPEAKVKDVGRTGEPVDQTQQEQNQQLGGTGGTMAGQSEQRTVELARGQDGVSESAHQSNAISHASGTAASDSNLPGVGTNSGHSPAAAVSPAPALVPAERTEAEAAGDNQAGSSGSSATNAEGEANQTTPAASTTENNNSVNRDSNSVNSPNNKESTTTTATTTTTFPSATAVSEGNDDASAATTTNINTEAPTTTLSSVPVPNAEISNSIASTVQNKANADSSVSSVWMRTAAPLLIVAVLFSATVY</sequence>
<feature type="region of interest" description="Disordered" evidence="1">
    <location>
        <begin position="80"/>
        <end position="315"/>
    </location>
</feature>
<keyword evidence="2" id="KW-0732">Signal</keyword>
<feature type="chain" id="PRO_5011905184" description="Mucin TcMUCII" evidence="2">
    <location>
        <begin position="26"/>
        <end position="381"/>
    </location>
</feature>
<keyword evidence="5" id="KW-1185">Reference proteome</keyword>
<feature type="compositionally biased region" description="Low complexity" evidence="1">
    <location>
        <begin position="217"/>
        <end position="231"/>
    </location>
</feature>
<dbReference type="Proteomes" id="UP000192257">
    <property type="component" value="Unassembled WGS sequence"/>
</dbReference>
<gene>
    <name evidence="4" type="ORF">TM35_000551430</name>
    <name evidence="3" type="ORF">TM35_001501040</name>
</gene>
<evidence type="ECO:0000313" key="4">
    <source>
        <dbReference type="EMBL" id="ORC83874.1"/>
    </source>
</evidence>
<dbReference type="EMBL" id="NBCO01000055">
    <property type="protein sequence ID" value="ORC83874.1"/>
    <property type="molecule type" value="Genomic_DNA"/>
</dbReference>
<reference evidence="4 5" key="1">
    <citation type="submission" date="2017-03" db="EMBL/GenBank/DDBJ databases">
        <title>An alternative strategy for trypanosome survival in the mammalian bloodstream revealed through genome and transcriptome analysis of the ubiquitous bovine parasite Trypanosoma (Megatrypanum) theileri.</title>
        <authorList>
            <person name="Kelly S."/>
            <person name="Ivens A."/>
            <person name="Mott A."/>
            <person name="O'Neill E."/>
            <person name="Emms D."/>
            <person name="Macleod O."/>
            <person name="Voorheis P."/>
            <person name="Matthews J."/>
            <person name="Matthews K."/>
            <person name="Carrington M."/>
        </authorList>
    </citation>
    <scope>NUCLEOTIDE SEQUENCE [LARGE SCALE GENOMIC DNA]</scope>
    <source>
        <strain evidence="4">Edinburgh</strain>
    </source>
</reference>
<evidence type="ECO:0000313" key="3">
    <source>
        <dbReference type="EMBL" id="ORC80674.1"/>
    </source>
</evidence>
<name>A0A1X0NGH3_9TRYP</name>
<dbReference type="VEuPathDB" id="TriTrypDB:TM35_000551430"/>
<dbReference type="EMBL" id="NBCO01000150">
    <property type="protein sequence ID" value="ORC80674.1"/>
    <property type="molecule type" value="Genomic_DNA"/>
</dbReference>
<protein>
    <recommendedName>
        <fullName evidence="6">Mucin TcMUCII</fullName>
    </recommendedName>
</protein>
<feature type="compositionally biased region" description="Polar residues" evidence="1">
    <location>
        <begin position="187"/>
        <end position="216"/>
    </location>
</feature>
<evidence type="ECO:0008006" key="6">
    <source>
        <dbReference type="Google" id="ProtNLM"/>
    </source>
</evidence>
<accession>A0A1X0NGH3</accession>